<keyword evidence="1" id="KW-1133">Transmembrane helix</keyword>
<reference evidence="2" key="1">
    <citation type="submission" date="2022-11" db="EMBL/GenBank/DDBJ databases">
        <title>Nonomuraea corallina sp. nov., a new species of the genus Nonomuraea isolated from sea side sediment in Thai sea.</title>
        <authorList>
            <person name="Ngamcharungchit C."/>
            <person name="Matsumoto A."/>
            <person name="Suriyachadkun C."/>
            <person name="Panbangred W."/>
            <person name="Inahashi Y."/>
            <person name="Intra B."/>
        </authorList>
    </citation>
    <scope>NUCLEOTIDE SEQUENCE</scope>
    <source>
        <strain evidence="2">MCN248</strain>
    </source>
</reference>
<feature type="transmembrane region" description="Helical" evidence="1">
    <location>
        <begin position="20"/>
        <end position="44"/>
    </location>
</feature>
<protein>
    <recommendedName>
        <fullName evidence="4">Intracellular septation protein A</fullName>
    </recommendedName>
</protein>
<proteinExistence type="predicted"/>
<sequence>MTGRWPTVAVNLGVPLVIYYGLRAAGVSVYLALLADTLVSAAFTGYKLLRERTLDGLSAFFTAMLAVAVVVALVTGDERLLLAKEGWVTAAAGLWFLASVKMSRPLAYLFTRPLLERRFPLGPAREPWEVYWERLPRFRRLWRVSSAIWGVALLLDAAARVALAYALPVDAVRAAGTLLYAVATVATMLVTNVHYALSGLFNGWSSLYEPLRRERDRS</sequence>
<feature type="transmembrane region" description="Helical" evidence="1">
    <location>
        <begin position="56"/>
        <end position="75"/>
    </location>
</feature>
<name>A0ABT4SI21_9ACTN</name>
<organism evidence="2 3">
    <name type="scientific">Nonomuraea corallina</name>
    <dbReference type="NCBI Taxonomy" id="2989783"/>
    <lineage>
        <taxon>Bacteria</taxon>
        <taxon>Bacillati</taxon>
        <taxon>Actinomycetota</taxon>
        <taxon>Actinomycetes</taxon>
        <taxon>Streptosporangiales</taxon>
        <taxon>Streptosporangiaceae</taxon>
        <taxon>Nonomuraea</taxon>
    </lineage>
</organism>
<dbReference type="EMBL" id="JAPNNL010000125">
    <property type="protein sequence ID" value="MDA0636854.1"/>
    <property type="molecule type" value="Genomic_DNA"/>
</dbReference>
<feature type="transmembrane region" description="Helical" evidence="1">
    <location>
        <begin position="147"/>
        <end position="166"/>
    </location>
</feature>
<evidence type="ECO:0000256" key="1">
    <source>
        <dbReference type="SAM" id="Phobius"/>
    </source>
</evidence>
<keyword evidence="1" id="KW-0472">Membrane</keyword>
<evidence type="ECO:0000313" key="2">
    <source>
        <dbReference type="EMBL" id="MDA0636854.1"/>
    </source>
</evidence>
<keyword evidence="3" id="KW-1185">Reference proteome</keyword>
<keyword evidence="1" id="KW-0812">Transmembrane</keyword>
<feature type="transmembrane region" description="Helical" evidence="1">
    <location>
        <begin position="178"/>
        <end position="197"/>
    </location>
</feature>
<evidence type="ECO:0000313" key="3">
    <source>
        <dbReference type="Proteomes" id="UP001144036"/>
    </source>
</evidence>
<dbReference type="RefSeq" id="WP_270157752.1">
    <property type="nucleotide sequence ID" value="NZ_JAPNNL010000125.1"/>
</dbReference>
<comment type="caution">
    <text evidence="2">The sequence shown here is derived from an EMBL/GenBank/DDBJ whole genome shotgun (WGS) entry which is preliminary data.</text>
</comment>
<gene>
    <name evidence="2" type="ORF">OUY22_25885</name>
</gene>
<dbReference type="Proteomes" id="UP001144036">
    <property type="component" value="Unassembled WGS sequence"/>
</dbReference>
<dbReference type="NCBIfam" id="NF041646">
    <property type="entry name" value="VC0807_fam"/>
    <property type="match status" value="1"/>
</dbReference>
<accession>A0ABT4SI21</accession>
<evidence type="ECO:0008006" key="4">
    <source>
        <dbReference type="Google" id="ProtNLM"/>
    </source>
</evidence>